<organism evidence="3 4">
    <name type="scientific">Mycena venus</name>
    <dbReference type="NCBI Taxonomy" id="2733690"/>
    <lineage>
        <taxon>Eukaryota</taxon>
        <taxon>Fungi</taxon>
        <taxon>Dikarya</taxon>
        <taxon>Basidiomycota</taxon>
        <taxon>Agaricomycotina</taxon>
        <taxon>Agaricomycetes</taxon>
        <taxon>Agaricomycetidae</taxon>
        <taxon>Agaricales</taxon>
        <taxon>Marasmiineae</taxon>
        <taxon>Mycenaceae</taxon>
        <taxon>Mycena</taxon>
    </lineage>
</organism>
<evidence type="ECO:0000313" key="3">
    <source>
        <dbReference type="EMBL" id="KAF7337985.1"/>
    </source>
</evidence>
<dbReference type="OrthoDB" id="2993949at2759"/>
<dbReference type="Proteomes" id="UP000620124">
    <property type="component" value="Unassembled WGS sequence"/>
</dbReference>
<dbReference type="EMBL" id="JACAZI010000021">
    <property type="protein sequence ID" value="KAF7337985.1"/>
    <property type="molecule type" value="Genomic_DNA"/>
</dbReference>
<evidence type="ECO:0000313" key="4">
    <source>
        <dbReference type="Proteomes" id="UP000620124"/>
    </source>
</evidence>
<name>A0A8H6XCK1_9AGAR</name>
<dbReference type="AlphaFoldDB" id="A0A8H6XCK1"/>
<comment type="caution">
    <text evidence="3">The sequence shown here is derived from an EMBL/GenBank/DDBJ whole genome shotgun (WGS) entry which is preliminary data.</text>
</comment>
<evidence type="ECO:0000259" key="2">
    <source>
        <dbReference type="Pfam" id="PF24864"/>
    </source>
</evidence>
<reference evidence="3" key="1">
    <citation type="submission" date="2020-05" db="EMBL/GenBank/DDBJ databases">
        <title>Mycena genomes resolve the evolution of fungal bioluminescence.</title>
        <authorList>
            <person name="Tsai I.J."/>
        </authorList>
    </citation>
    <scope>NUCLEOTIDE SEQUENCE</scope>
    <source>
        <strain evidence="3">CCC161011</strain>
    </source>
</reference>
<protein>
    <recommendedName>
        <fullName evidence="2">DUF7730 domain-containing protein</fullName>
    </recommendedName>
</protein>
<feature type="region of interest" description="Disordered" evidence="1">
    <location>
        <begin position="133"/>
        <end position="162"/>
    </location>
</feature>
<accession>A0A8H6XCK1</accession>
<sequence length="404" mass="47194">MLLWPFLPCFCLHFEYDASTVSKARKARWKYSQAVNGTPLTFESRHCPYSYDDRLWHTDILSMGPPRFIHFLPSFLFLPVESCDPYPQYRPLLSPLLCRPMPSTIRDGVWTFADFIFFFLCLPVVSLASSRRPKLARGNAHKEPRKRKPPHPPTPIGTVHRPAKQPETFPLLKLPVELRLSIYEHVLGERLVRLELDRSYSETRVVVGATYHMPTDDLGRHPNRATLFTERIFPALLLSCRQVYSEALPILHQRSTFHFWASDLEIILRSQYCLSDIRSVFLLYDLNLESDRRQVIPLLQHLPHLERLAIEFKFNMPRQSGSDPSGAALQSAWGRDILGLRNLRRLELWWLIPMWGIHPDDDTVYNVQLVQKFRELMIGPGADERYRTFLEEYGKRNQDSEVRG</sequence>
<evidence type="ECO:0000256" key="1">
    <source>
        <dbReference type="SAM" id="MobiDB-lite"/>
    </source>
</evidence>
<dbReference type="Pfam" id="PF24864">
    <property type="entry name" value="DUF7730"/>
    <property type="match status" value="1"/>
</dbReference>
<dbReference type="InterPro" id="IPR056632">
    <property type="entry name" value="DUF7730"/>
</dbReference>
<feature type="domain" description="DUF7730" evidence="2">
    <location>
        <begin position="171"/>
        <end position="284"/>
    </location>
</feature>
<dbReference type="PANTHER" id="PTHR38790">
    <property type="entry name" value="2EXR DOMAIN-CONTAINING PROTEIN-RELATED"/>
    <property type="match status" value="1"/>
</dbReference>
<gene>
    <name evidence="3" type="ORF">MVEN_02022200</name>
</gene>
<keyword evidence="4" id="KW-1185">Reference proteome</keyword>
<proteinExistence type="predicted"/>